<protein>
    <submittedName>
        <fullName evidence="1">Uncharacterized protein</fullName>
    </submittedName>
</protein>
<organism evidence="1 2">
    <name type="scientific">Entotheonella factor</name>
    <dbReference type="NCBI Taxonomy" id="1429438"/>
    <lineage>
        <taxon>Bacteria</taxon>
        <taxon>Pseudomonadati</taxon>
        <taxon>Nitrospinota/Tectimicrobiota group</taxon>
        <taxon>Candidatus Tectimicrobiota</taxon>
        <taxon>Candidatus Entotheonellia</taxon>
        <taxon>Candidatus Entotheonellales</taxon>
        <taxon>Candidatus Entotheonellaceae</taxon>
        <taxon>Candidatus Entotheonella</taxon>
    </lineage>
</organism>
<reference evidence="1 2" key="1">
    <citation type="journal article" date="2014" name="Nature">
        <title>An environmental bacterial taxon with a large and distinct metabolic repertoire.</title>
        <authorList>
            <person name="Wilson M.C."/>
            <person name="Mori T."/>
            <person name="Ruckert C."/>
            <person name="Uria A.R."/>
            <person name="Helf M.J."/>
            <person name="Takada K."/>
            <person name="Gernert C."/>
            <person name="Steffens U.A."/>
            <person name="Heycke N."/>
            <person name="Schmitt S."/>
            <person name="Rinke C."/>
            <person name="Helfrich E.J."/>
            <person name="Brachmann A.O."/>
            <person name="Gurgui C."/>
            <person name="Wakimoto T."/>
            <person name="Kracht M."/>
            <person name="Crusemann M."/>
            <person name="Hentschel U."/>
            <person name="Abe I."/>
            <person name="Matsunaga S."/>
            <person name="Kalinowski J."/>
            <person name="Takeyama H."/>
            <person name="Piel J."/>
        </authorList>
    </citation>
    <scope>NUCLEOTIDE SEQUENCE [LARGE SCALE GENOMIC DNA]</scope>
    <source>
        <strain evidence="2">TSY1</strain>
    </source>
</reference>
<dbReference type="EMBL" id="AZHW01000831">
    <property type="protein sequence ID" value="ETW96107.1"/>
    <property type="molecule type" value="Genomic_DNA"/>
</dbReference>
<sequence>MNGLLAALLTNTDGQGGMDATPLALCHVD</sequence>
<dbReference type="Proteomes" id="UP000019141">
    <property type="component" value="Unassembled WGS sequence"/>
</dbReference>
<gene>
    <name evidence="1" type="ORF">ETSY1_27920</name>
</gene>
<name>W4LDN0_ENTF1</name>
<proteinExistence type="predicted"/>
<dbReference type="AlphaFoldDB" id="W4LDN0"/>
<accession>W4LDN0</accession>
<evidence type="ECO:0000313" key="1">
    <source>
        <dbReference type="EMBL" id="ETW96107.1"/>
    </source>
</evidence>
<keyword evidence="2" id="KW-1185">Reference proteome</keyword>
<comment type="caution">
    <text evidence="1">The sequence shown here is derived from an EMBL/GenBank/DDBJ whole genome shotgun (WGS) entry which is preliminary data.</text>
</comment>
<evidence type="ECO:0000313" key="2">
    <source>
        <dbReference type="Proteomes" id="UP000019141"/>
    </source>
</evidence>
<dbReference type="HOGENOM" id="CLU_3408954_0_0_7"/>